<dbReference type="SUPFAM" id="SSF53850">
    <property type="entry name" value="Periplasmic binding protein-like II"/>
    <property type="match status" value="1"/>
</dbReference>
<accession>A4C443</accession>
<dbReference type="OrthoDB" id="8587856at2"/>
<keyword evidence="3" id="KW-1185">Reference proteome</keyword>
<comment type="caution">
    <text evidence="2">The sequence shown here is derived from an EMBL/GenBank/DDBJ whole genome shotgun (WGS) entry which is preliminary data.</text>
</comment>
<dbReference type="EMBL" id="AAOH01000001">
    <property type="protein sequence ID" value="EAR30325.1"/>
    <property type="molecule type" value="Genomic_DNA"/>
</dbReference>
<name>A4C443_9GAMM</name>
<dbReference type="eggNOG" id="COG0834">
    <property type="taxonomic scope" value="Bacteria"/>
</dbReference>
<evidence type="ECO:0000259" key="1">
    <source>
        <dbReference type="Pfam" id="PF00497"/>
    </source>
</evidence>
<dbReference type="HOGENOM" id="CLU_064076_1_1_6"/>
<evidence type="ECO:0000313" key="2">
    <source>
        <dbReference type="EMBL" id="EAR30325.1"/>
    </source>
</evidence>
<reference evidence="2 3" key="1">
    <citation type="submission" date="2006-02" db="EMBL/GenBank/DDBJ databases">
        <authorList>
            <person name="Moran M.A."/>
            <person name="Kjelleberg S."/>
            <person name="Egan S."/>
            <person name="Saunders N."/>
            <person name="Thomas T."/>
            <person name="Ferriera S."/>
            <person name="Johnson J."/>
            <person name="Kravitz S."/>
            <person name="Halpern A."/>
            <person name="Remington K."/>
            <person name="Beeson K."/>
            <person name="Tran B."/>
            <person name="Rogers Y.-H."/>
            <person name="Friedman R."/>
            <person name="Venter J.C."/>
        </authorList>
    </citation>
    <scope>NUCLEOTIDE SEQUENCE [LARGE SCALE GENOMIC DNA]</scope>
    <source>
        <strain evidence="2 3">D2</strain>
    </source>
</reference>
<organism evidence="2 3">
    <name type="scientific">Pseudoalteromonas tunicata D2</name>
    <dbReference type="NCBI Taxonomy" id="87626"/>
    <lineage>
        <taxon>Bacteria</taxon>
        <taxon>Pseudomonadati</taxon>
        <taxon>Pseudomonadota</taxon>
        <taxon>Gammaproteobacteria</taxon>
        <taxon>Alteromonadales</taxon>
        <taxon>Pseudoalteromonadaceae</taxon>
        <taxon>Pseudoalteromonas</taxon>
    </lineage>
</organism>
<dbReference type="Proteomes" id="UP000006201">
    <property type="component" value="Unassembled WGS sequence"/>
</dbReference>
<dbReference type="STRING" id="87626.PTD2_02111"/>
<dbReference type="Pfam" id="PF00497">
    <property type="entry name" value="SBP_bac_3"/>
    <property type="match status" value="1"/>
</dbReference>
<evidence type="ECO:0000313" key="3">
    <source>
        <dbReference type="Proteomes" id="UP000006201"/>
    </source>
</evidence>
<dbReference type="PANTHER" id="PTHR38834:SF3">
    <property type="entry name" value="SOLUTE-BINDING PROTEIN FAMILY 3_N-TERMINAL DOMAIN-CONTAINING PROTEIN"/>
    <property type="match status" value="1"/>
</dbReference>
<feature type="domain" description="Solute-binding protein family 3/N-terminal" evidence="1">
    <location>
        <begin position="18"/>
        <end position="158"/>
    </location>
</feature>
<sequence>MLSVFTASLFAAPIQIYTEEFSPFQISNKQGDVSGLATDIVTNIFNHANIEHQIEIYPWFRAVHTVEKTPDTFIYSMARTNERENKFIWIAPLCHLEVSFYRLKSRNDIEINSLEDAKTYVTAVAAGQPSEAFLINHGFNVENNLVVVASHEQSAGMLPKDRIDLIFGADLFIENVQHIFQMDTLWQKVYTEPKLSKTMYLAANIHTSQALIEQLKESYSTIKPQLISNPDCPQSSF</sequence>
<protein>
    <submittedName>
        <fullName evidence="2">ABC-type amino acid transport/signal transduction systems, periplasmic component/domain</fullName>
    </submittedName>
</protein>
<dbReference type="InterPro" id="IPR001638">
    <property type="entry name" value="Solute-binding_3/MltF_N"/>
</dbReference>
<gene>
    <name evidence="2" type="ORF">PTD2_02111</name>
</gene>
<proteinExistence type="predicted"/>
<dbReference type="PANTHER" id="PTHR38834">
    <property type="entry name" value="PERIPLASMIC SUBSTRATE BINDING PROTEIN FAMILY 3"/>
    <property type="match status" value="1"/>
</dbReference>
<dbReference type="Gene3D" id="3.40.190.10">
    <property type="entry name" value="Periplasmic binding protein-like II"/>
    <property type="match status" value="2"/>
</dbReference>
<dbReference type="AlphaFoldDB" id="A4C443"/>